<organism evidence="3 4">
    <name type="scientific">Geodermatophilus tzadiensis</name>
    <dbReference type="NCBI Taxonomy" id="1137988"/>
    <lineage>
        <taxon>Bacteria</taxon>
        <taxon>Bacillati</taxon>
        <taxon>Actinomycetota</taxon>
        <taxon>Actinomycetes</taxon>
        <taxon>Geodermatophilales</taxon>
        <taxon>Geodermatophilaceae</taxon>
        <taxon>Geodermatophilus</taxon>
    </lineage>
</organism>
<dbReference type="RefSeq" id="WP_106277533.1">
    <property type="nucleotide sequence ID" value="NZ_PVTG01000007.1"/>
</dbReference>
<dbReference type="OrthoDB" id="9806150at2"/>
<dbReference type="PROSITE" id="PS51462">
    <property type="entry name" value="NUDIX"/>
    <property type="match status" value="1"/>
</dbReference>
<sequence>MSEPAAEGDYRVLGTETVYEGRVITLVRDTVAMPGGGDSVREVVRHPGAVAVVALDDHGNVVLLRQYRHPVGGYLWELPAGLRDADGEPPLETAKRELAEEVRMAAERWSLLTTTFSTPGFCDELVLVYLAEGLSDVDRPEGFTVEHEELDMTVELVPLADAVQRVFDGAIRNSAAVVGLLAAAQHRAAGTRLRPVDAT</sequence>
<evidence type="ECO:0000313" key="4">
    <source>
        <dbReference type="Proteomes" id="UP000239210"/>
    </source>
</evidence>
<proteinExistence type="predicted"/>
<dbReference type="Proteomes" id="UP000239210">
    <property type="component" value="Unassembled WGS sequence"/>
</dbReference>
<accession>A0A2T0TU93</accession>
<dbReference type="GO" id="GO:0016787">
    <property type="term" value="F:hydrolase activity"/>
    <property type="evidence" value="ECO:0007669"/>
    <property type="project" value="UniProtKB-KW"/>
</dbReference>
<dbReference type="AlphaFoldDB" id="A0A2T0TU93"/>
<dbReference type="SUPFAM" id="SSF55811">
    <property type="entry name" value="Nudix"/>
    <property type="match status" value="1"/>
</dbReference>
<dbReference type="InterPro" id="IPR000086">
    <property type="entry name" value="NUDIX_hydrolase_dom"/>
</dbReference>
<comment type="caution">
    <text evidence="3">The sequence shown here is derived from an EMBL/GenBank/DDBJ whole genome shotgun (WGS) entry which is preliminary data.</text>
</comment>
<reference evidence="3 4" key="1">
    <citation type="submission" date="2018-03" db="EMBL/GenBank/DDBJ databases">
        <title>Genomic Encyclopedia of Archaeal and Bacterial Type Strains, Phase II (KMG-II): from individual species to whole genera.</title>
        <authorList>
            <person name="Goeker M."/>
        </authorList>
    </citation>
    <scope>NUCLEOTIDE SEQUENCE [LARGE SCALE GENOMIC DNA]</scope>
    <source>
        <strain evidence="3 4">DSM 45416</strain>
    </source>
</reference>
<feature type="domain" description="Nudix hydrolase" evidence="2">
    <location>
        <begin position="44"/>
        <end position="184"/>
    </location>
</feature>
<dbReference type="CDD" id="cd24158">
    <property type="entry name" value="NUDIX_ADPRase_Rv1700"/>
    <property type="match status" value="1"/>
</dbReference>
<keyword evidence="4" id="KW-1185">Reference proteome</keyword>
<dbReference type="EMBL" id="PVTG01000007">
    <property type="protein sequence ID" value="PRY49088.1"/>
    <property type="molecule type" value="Genomic_DNA"/>
</dbReference>
<protein>
    <submittedName>
        <fullName evidence="3">ADP-ribose pyrophosphatase</fullName>
    </submittedName>
</protein>
<dbReference type="GO" id="GO:0006753">
    <property type="term" value="P:nucleoside phosphate metabolic process"/>
    <property type="evidence" value="ECO:0007669"/>
    <property type="project" value="TreeGrafter"/>
</dbReference>
<dbReference type="Gene3D" id="3.90.79.10">
    <property type="entry name" value="Nucleoside Triphosphate Pyrophosphohydrolase"/>
    <property type="match status" value="1"/>
</dbReference>
<evidence type="ECO:0000313" key="3">
    <source>
        <dbReference type="EMBL" id="PRY49088.1"/>
    </source>
</evidence>
<dbReference type="GO" id="GO:0019693">
    <property type="term" value="P:ribose phosphate metabolic process"/>
    <property type="evidence" value="ECO:0007669"/>
    <property type="project" value="TreeGrafter"/>
</dbReference>
<dbReference type="InterPro" id="IPR015797">
    <property type="entry name" value="NUDIX_hydrolase-like_dom_sf"/>
</dbReference>
<evidence type="ECO:0000259" key="2">
    <source>
        <dbReference type="PROSITE" id="PS51462"/>
    </source>
</evidence>
<name>A0A2T0TU93_9ACTN</name>
<keyword evidence="1" id="KW-0378">Hydrolase</keyword>
<gene>
    <name evidence="3" type="ORF">LY71_107171</name>
</gene>
<dbReference type="PANTHER" id="PTHR11839">
    <property type="entry name" value="UDP/ADP-SUGAR PYROPHOSPHATASE"/>
    <property type="match status" value="1"/>
</dbReference>
<dbReference type="Pfam" id="PF00293">
    <property type="entry name" value="NUDIX"/>
    <property type="match status" value="1"/>
</dbReference>
<evidence type="ECO:0000256" key="1">
    <source>
        <dbReference type="ARBA" id="ARBA00022801"/>
    </source>
</evidence>
<dbReference type="GO" id="GO:0005829">
    <property type="term" value="C:cytosol"/>
    <property type="evidence" value="ECO:0007669"/>
    <property type="project" value="TreeGrafter"/>
</dbReference>
<dbReference type="PANTHER" id="PTHR11839:SF31">
    <property type="entry name" value="ADP-RIBOSE PYROPHOSPHATASE"/>
    <property type="match status" value="1"/>
</dbReference>